<organism evidence="2">
    <name type="scientific">marine sediment metagenome</name>
    <dbReference type="NCBI Taxonomy" id="412755"/>
    <lineage>
        <taxon>unclassified sequences</taxon>
        <taxon>metagenomes</taxon>
        <taxon>ecological metagenomes</taxon>
    </lineage>
</organism>
<dbReference type="Pfam" id="PF00535">
    <property type="entry name" value="Glycos_transf_2"/>
    <property type="match status" value="1"/>
</dbReference>
<dbReference type="AlphaFoldDB" id="X1I7U5"/>
<evidence type="ECO:0000313" key="2">
    <source>
        <dbReference type="EMBL" id="GAH77782.1"/>
    </source>
</evidence>
<accession>X1I7U5</accession>
<dbReference type="InterPro" id="IPR029044">
    <property type="entry name" value="Nucleotide-diphossugar_trans"/>
</dbReference>
<feature type="non-terminal residue" evidence="2">
    <location>
        <position position="1"/>
    </location>
</feature>
<dbReference type="SUPFAM" id="SSF53448">
    <property type="entry name" value="Nucleotide-diphospho-sugar transferases"/>
    <property type="match status" value="1"/>
</dbReference>
<dbReference type="InterPro" id="IPR001173">
    <property type="entry name" value="Glyco_trans_2-like"/>
</dbReference>
<feature type="domain" description="Glycosyltransferase 2-like" evidence="1">
    <location>
        <begin position="74"/>
        <end position="169"/>
    </location>
</feature>
<protein>
    <recommendedName>
        <fullName evidence="1">Glycosyltransferase 2-like domain-containing protein</fullName>
    </recommendedName>
</protein>
<dbReference type="EMBL" id="BARU01043084">
    <property type="protein sequence ID" value="GAH77782.1"/>
    <property type="molecule type" value="Genomic_DNA"/>
</dbReference>
<evidence type="ECO:0000259" key="1">
    <source>
        <dbReference type="Pfam" id="PF00535"/>
    </source>
</evidence>
<feature type="non-terminal residue" evidence="2">
    <location>
        <position position="197"/>
    </location>
</feature>
<sequence length="197" mass="22381">DTEVPCYMLPHPSRKRTLLSDEDRLKQVAEKSKNRPKPYWANDYSLREERAKIGLVALQPFDVSIVSAHAGPLNLLKQWFNTIKTNTLIPYEMIIVADKPDPETMEYLDSLSKEGVGVIIRSEVMGQESAQNEGRRIARGKYLVEVSTDVLLQKGAIELMRNALERHPRFGWVALSSEYTGFFAGCSMMTKEAFEEV</sequence>
<gene>
    <name evidence="2" type="ORF">S03H2_66049</name>
</gene>
<proteinExistence type="predicted"/>
<dbReference type="Gene3D" id="3.90.550.10">
    <property type="entry name" value="Spore Coat Polysaccharide Biosynthesis Protein SpsA, Chain A"/>
    <property type="match status" value="1"/>
</dbReference>
<reference evidence="2" key="1">
    <citation type="journal article" date="2014" name="Front. Microbiol.">
        <title>High frequency of phylogenetically diverse reductive dehalogenase-homologous genes in deep subseafloor sedimentary metagenomes.</title>
        <authorList>
            <person name="Kawai M."/>
            <person name="Futagami T."/>
            <person name="Toyoda A."/>
            <person name="Takaki Y."/>
            <person name="Nishi S."/>
            <person name="Hori S."/>
            <person name="Arai W."/>
            <person name="Tsubouchi T."/>
            <person name="Morono Y."/>
            <person name="Uchiyama I."/>
            <person name="Ito T."/>
            <person name="Fujiyama A."/>
            <person name="Inagaki F."/>
            <person name="Takami H."/>
        </authorList>
    </citation>
    <scope>NUCLEOTIDE SEQUENCE</scope>
    <source>
        <strain evidence="2">Expedition CK06-06</strain>
    </source>
</reference>
<name>X1I7U5_9ZZZZ</name>
<comment type="caution">
    <text evidence="2">The sequence shown here is derived from an EMBL/GenBank/DDBJ whole genome shotgun (WGS) entry which is preliminary data.</text>
</comment>